<dbReference type="Proteomes" id="UP000450599">
    <property type="component" value="Unassembled WGS sequence"/>
</dbReference>
<dbReference type="Proteomes" id="UP000471216">
    <property type="component" value="Unassembled WGS sequence"/>
</dbReference>
<reference evidence="14" key="8">
    <citation type="submission" date="2023-03" db="EMBL/GenBank/DDBJ databases">
        <title>Parabacteroides distasonis, a bacteria resistant against UC.</title>
        <authorList>
            <person name="Dai W."/>
        </authorList>
    </citation>
    <scope>NUCLEOTIDE SEQUENCE</scope>
    <source>
        <strain evidence="14">F1-28</strain>
    </source>
</reference>
<evidence type="ECO:0000313" key="4">
    <source>
        <dbReference type="EMBL" id="CUO19591.1"/>
    </source>
</evidence>
<sequence>MKKVYLIGALLSFGLLAEAQSFMRFEDKAFNFGAKVGFNATFPVINSLSINGKEAENIDIEYKVGYLAAVFCRVNIERFFLQPSFSWHRSEGNIRFSIPQSLPENNMMSNTSATTDLLMMKTSSLEVPIMVGYNLVKKGPYGLSLMVGPKLKYNYKIAYTVESSTTHVEYVNDNTPFGVNIATGVGVSIGRLFFDFVYEFGLNQVESDFEKVNNPVPEINYDINIDKRTNVMSISLGVLF</sequence>
<dbReference type="Proteomes" id="UP000195950">
    <property type="component" value="Unassembled WGS sequence"/>
</dbReference>
<dbReference type="EMBL" id="WKMW01000028">
    <property type="protein sequence ID" value="MRY86716.1"/>
    <property type="molecule type" value="Genomic_DNA"/>
</dbReference>
<dbReference type="Proteomes" id="UP000315827">
    <property type="component" value="Unassembled WGS sequence"/>
</dbReference>
<dbReference type="Proteomes" id="UP000095455">
    <property type="component" value="Unassembled WGS sequence"/>
</dbReference>
<dbReference type="GeneID" id="93525872"/>
<evidence type="ECO:0000313" key="16">
    <source>
        <dbReference type="Proteomes" id="UP000095455"/>
    </source>
</evidence>
<dbReference type="Proteomes" id="UP001198806">
    <property type="component" value="Unassembled WGS sequence"/>
</dbReference>
<evidence type="ECO:0000313" key="14">
    <source>
        <dbReference type="EMBL" id="WET65282.1"/>
    </source>
</evidence>
<evidence type="ECO:0000313" key="10">
    <source>
        <dbReference type="EMBL" id="MSB72965.1"/>
    </source>
</evidence>
<evidence type="ECO:0000313" key="13">
    <source>
        <dbReference type="EMBL" id="TWV64215.1"/>
    </source>
</evidence>
<evidence type="ECO:0000313" key="22">
    <source>
        <dbReference type="Proteomes" id="UP000463337"/>
    </source>
</evidence>
<organism evidence="13 19">
    <name type="scientific">Parabacteroides distasonis</name>
    <dbReference type="NCBI Taxonomy" id="823"/>
    <lineage>
        <taxon>Bacteria</taxon>
        <taxon>Pseudomonadati</taxon>
        <taxon>Bacteroidota</taxon>
        <taxon>Bacteroidia</taxon>
        <taxon>Bacteroidales</taxon>
        <taxon>Tannerellaceae</taxon>
        <taxon>Parabacteroides</taxon>
    </lineage>
</organism>
<evidence type="ECO:0000313" key="24">
    <source>
        <dbReference type="Proteomes" id="UP000501982"/>
    </source>
</evidence>
<evidence type="ECO:0000313" key="23">
    <source>
        <dbReference type="Proteomes" id="UP000471216"/>
    </source>
</evidence>
<reference evidence="18" key="2">
    <citation type="submission" date="2017-04" db="EMBL/GenBank/DDBJ databases">
        <title>Function of individual gut microbiota members based on whole genome sequencing of pure cultures obtained from chicken caecum.</title>
        <authorList>
            <person name="Medvecky M."/>
            <person name="Cejkova D."/>
            <person name="Polansky O."/>
            <person name="Karasova D."/>
            <person name="Kubasova T."/>
            <person name="Cizek A."/>
            <person name="Rychlik I."/>
        </authorList>
    </citation>
    <scope>NUCLEOTIDE SEQUENCE [LARGE SCALE GENOMIC DNA]</scope>
    <source>
        <strain evidence="18">An199</strain>
    </source>
</reference>
<evidence type="ECO:0000313" key="19">
    <source>
        <dbReference type="Proteomes" id="UP000315827"/>
    </source>
</evidence>
<feature type="chain" id="PRO_5014252302" evidence="1">
    <location>
        <begin position="20"/>
        <end position="240"/>
    </location>
</feature>
<gene>
    <name evidence="11" type="ORF">B5F32_10405</name>
    <name evidence="4" type="ORF">ERS852380_01781</name>
    <name evidence="3" type="ORF">ERS852429_00288</name>
    <name evidence="5" type="ORF">ERS852560_04178</name>
    <name evidence="13" type="ORF">FSA05_00935</name>
    <name evidence="9" type="ORF">GKD54_21205</name>
    <name evidence="8" type="ORF">GKD58_21130</name>
    <name evidence="7" type="ORF">GKD59_07130</name>
    <name evidence="10" type="ORF">GKD70_06590</name>
    <name evidence="12" type="ORF">HHO38_05645</name>
    <name evidence="6" type="ORF">LI194_13460</name>
    <name evidence="14" type="ORF">P2T59_04675</name>
</gene>
<feature type="signal peptide" evidence="1">
    <location>
        <begin position="1"/>
        <end position="19"/>
    </location>
</feature>
<keyword evidence="1" id="KW-0732">Signal</keyword>
<evidence type="ECO:0000313" key="18">
    <source>
        <dbReference type="Proteomes" id="UP000195950"/>
    </source>
</evidence>
<accession>A0A174QED2</accession>
<proteinExistence type="predicted"/>
<evidence type="ECO:0000313" key="21">
    <source>
        <dbReference type="Proteomes" id="UP000450599"/>
    </source>
</evidence>
<protein>
    <submittedName>
        <fullName evidence="7">Outer membrane beta-barrel protein</fullName>
    </submittedName>
    <submittedName>
        <fullName evidence="13">PorT family protein</fullName>
    </submittedName>
    <submittedName>
        <fullName evidence="14">Porin family protein</fullName>
    </submittedName>
</protein>
<dbReference type="Proteomes" id="UP001221009">
    <property type="component" value="Chromosome"/>
</dbReference>
<dbReference type="Proteomes" id="UP000095332">
    <property type="component" value="Unassembled WGS sequence"/>
</dbReference>
<dbReference type="Pfam" id="PF13568">
    <property type="entry name" value="OMP_b-brl_2"/>
    <property type="match status" value="1"/>
</dbReference>
<evidence type="ECO:0000313" key="11">
    <source>
        <dbReference type="EMBL" id="OUP18826.1"/>
    </source>
</evidence>
<evidence type="ECO:0000313" key="8">
    <source>
        <dbReference type="EMBL" id="MRY86716.1"/>
    </source>
</evidence>
<evidence type="ECO:0000313" key="9">
    <source>
        <dbReference type="EMBL" id="MRZ08669.1"/>
    </source>
</evidence>
<dbReference type="Proteomes" id="UP000463337">
    <property type="component" value="Unassembled WGS sequence"/>
</dbReference>
<evidence type="ECO:0000259" key="2">
    <source>
        <dbReference type="Pfam" id="PF13568"/>
    </source>
</evidence>
<dbReference type="EMBL" id="WKLT01000005">
    <property type="protein sequence ID" value="MRY57685.1"/>
    <property type="molecule type" value="Genomic_DNA"/>
</dbReference>
<name>A0A174QED2_PARDI</name>
<dbReference type="EMBL" id="CZBM01000026">
    <property type="protein sequence ID" value="CUQ55628.1"/>
    <property type="molecule type" value="Genomic_DNA"/>
</dbReference>
<dbReference type="EMBL" id="VOHW01000001">
    <property type="protein sequence ID" value="TWV64215.1"/>
    <property type="molecule type" value="Genomic_DNA"/>
</dbReference>
<dbReference type="Proteomes" id="UP000095591">
    <property type="component" value="Unassembled WGS sequence"/>
</dbReference>
<evidence type="ECO:0000313" key="5">
    <source>
        <dbReference type="EMBL" id="CUQ55628.1"/>
    </source>
</evidence>
<reference evidence="6" key="7">
    <citation type="submission" date="2021-10" db="EMBL/GenBank/DDBJ databases">
        <title>Collection of gut derived symbiotic bacterial strains cultured from healthy donors.</title>
        <authorList>
            <person name="Lin H."/>
            <person name="Littmann E."/>
            <person name="Kohout C."/>
            <person name="Pamer E.G."/>
        </authorList>
    </citation>
    <scope>NUCLEOTIDE SEQUENCE</scope>
    <source>
        <strain evidence="6">DFI.2.94</strain>
    </source>
</reference>
<dbReference type="EMBL" id="NFJX01000008">
    <property type="protein sequence ID" value="OUP18826.1"/>
    <property type="molecule type" value="Genomic_DNA"/>
</dbReference>
<evidence type="ECO:0000313" key="7">
    <source>
        <dbReference type="EMBL" id="MRY57685.1"/>
    </source>
</evidence>
<dbReference type="EMBL" id="CYXP01000001">
    <property type="protein sequence ID" value="CUM73556.1"/>
    <property type="molecule type" value="Genomic_DNA"/>
</dbReference>
<evidence type="ECO:0000313" key="3">
    <source>
        <dbReference type="EMBL" id="CUM73556.1"/>
    </source>
</evidence>
<reference evidence="20 21" key="4">
    <citation type="journal article" date="2019" name="Nat. Med.">
        <title>A library of human gut bacterial isolates paired with longitudinal multiomics data enables mechanistic microbiome research.</title>
        <authorList>
            <person name="Poyet M."/>
            <person name="Groussin M."/>
            <person name="Gibbons S.M."/>
            <person name="Avila-Pacheco J."/>
            <person name="Jiang X."/>
            <person name="Kearney S.M."/>
            <person name="Perrotta A.R."/>
            <person name="Berdy B."/>
            <person name="Zhao S."/>
            <person name="Lieberman T.D."/>
            <person name="Swanson P.K."/>
            <person name="Smith M."/>
            <person name="Roesemann S."/>
            <person name="Alexander J.E."/>
            <person name="Rich S.A."/>
            <person name="Livny J."/>
            <person name="Vlamakis H."/>
            <person name="Clish C."/>
            <person name="Bullock K."/>
            <person name="Deik A."/>
            <person name="Scott J."/>
            <person name="Pierce K.A."/>
            <person name="Xavier R.J."/>
            <person name="Alm E.J."/>
        </authorList>
    </citation>
    <scope>NUCLEOTIDE SEQUENCE [LARGE SCALE GENOMIC DNA]</scope>
    <source>
        <strain evidence="9 23">BIOML-A10</strain>
        <strain evidence="8 21">BIOML-A11</strain>
        <strain evidence="10 20">BIOML-A20</strain>
        <strain evidence="7 22">BIOML-A41</strain>
    </source>
</reference>
<evidence type="ECO:0000256" key="1">
    <source>
        <dbReference type="SAM" id="SignalP"/>
    </source>
</evidence>
<dbReference type="EMBL" id="CP120353">
    <property type="protein sequence ID" value="WET65282.1"/>
    <property type="molecule type" value="Genomic_DNA"/>
</dbReference>
<reference evidence="13 19" key="5">
    <citation type="submission" date="2019-07" db="EMBL/GenBank/DDBJ databases">
        <title>Genome sequencing of Parabacteroides distasonis iSURF_7.</title>
        <authorList>
            <person name="Degefu H.N."/>
            <person name="Ruoff K.L."/>
            <person name="Price C.E."/>
            <person name="Valls R.A."/>
            <person name="O'Toole G.A."/>
        </authorList>
    </citation>
    <scope>NUCLEOTIDE SEQUENCE [LARGE SCALE GENOMIC DNA]</scope>
    <source>
        <strain evidence="13 19">CFPLTA003_1B</strain>
    </source>
</reference>
<dbReference type="EMBL" id="WKMO01000004">
    <property type="protein sequence ID" value="MSB72965.1"/>
    <property type="molecule type" value="Genomic_DNA"/>
</dbReference>
<dbReference type="AlphaFoldDB" id="A0A174QED2"/>
<dbReference type="RefSeq" id="WP_005857327.1">
    <property type="nucleotide sequence ID" value="NZ_AP019729.1"/>
</dbReference>
<dbReference type="InterPro" id="IPR025665">
    <property type="entry name" value="Beta-barrel_OMP_2"/>
</dbReference>
<evidence type="ECO:0000313" key="20">
    <source>
        <dbReference type="Proteomes" id="UP000441609"/>
    </source>
</evidence>
<reference evidence="12 24" key="6">
    <citation type="submission" date="2020-04" db="EMBL/GenBank/DDBJ databases">
        <title>Complete Genomes and Methylome analysis of CBBP consortium that reverse antibiotic-induced susceptibility to vancomycin-resistant Enterococcus faecium infection.</title>
        <authorList>
            <person name="Fomenkov A."/>
            <person name="Zhang Z."/>
            <person name="Pamer E."/>
            <person name="Roberts R.J."/>
        </authorList>
    </citation>
    <scope>NUCLEOTIDE SEQUENCE [LARGE SCALE GENOMIC DNA]</scope>
    <source>
        <strain evidence="24">CBBP</strain>
        <strain evidence="12">CBBP-1</strain>
    </source>
</reference>
<evidence type="ECO:0000313" key="17">
    <source>
        <dbReference type="Proteomes" id="UP000095591"/>
    </source>
</evidence>
<dbReference type="EMBL" id="CYYK01000005">
    <property type="protein sequence ID" value="CUO19591.1"/>
    <property type="molecule type" value="Genomic_DNA"/>
</dbReference>
<evidence type="ECO:0000313" key="12">
    <source>
        <dbReference type="EMBL" id="QJE27849.1"/>
    </source>
</evidence>
<feature type="domain" description="Outer membrane protein beta-barrel" evidence="2">
    <location>
        <begin position="19"/>
        <end position="205"/>
    </location>
</feature>
<dbReference type="EMBL" id="JAJCNI010000015">
    <property type="protein sequence ID" value="MCB6518804.1"/>
    <property type="molecule type" value="Genomic_DNA"/>
</dbReference>
<evidence type="ECO:0000313" key="15">
    <source>
        <dbReference type="Proteomes" id="UP000095332"/>
    </source>
</evidence>
<dbReference type="Proteomes" id="UP000441609">
    <property type="component" value="Unassembled WGS sequence"/>
</dbReference>
<evidence type="ECO:0000313" key="6">
    <source>
        <dbReference type="EMBL" id="MCB6518804.1"/>
    </source>
</evidence>
<dbReference type="EMBL" id="CP051672">
    <property type="protein sequence ID" value="QJE27849.1"/>
    <property type="molecule type" value="Genomic_DNA"/>
</dbReference>
<reference evidence="15 16" key="1">
    <citation type="submission" date="2015-09" db="EMBL/GenBank/DDBJ databases">
        <authorList>
            <consortium name="Pathogen Informatics"/>
        </authorList>
    </citation>
    <scope>NUCLEOTIDE SEQUENCE [LARGE SCALE GENOMIC DNA]</scope>
    <source>
        <strain evidence="4 16">2789STDY5608822</strain>
        <strain evidence="3 17">2789STDY5608872</strain>
        <strain evidence="5 15">2789STDY5834948</strain>
    </source>
</reference>
<dbReference type="EMBL" id="WKMX01000027">
    <property type="protein sequence ID" value="MRZ08669.1"/>
    <property type="molecule type" value="Genomic_DNA"/>
</dbReference>
<reference evidence="11" key="3">
    <citation type="journal article" date="2018" name="BMC Genomics">
        <title>Whole genome sequencing and function prediction of 133 gut anaerobes isolated from chicken caecum in pure cultures.</title>
        <authorList>
            <person name="Medvecky M."/>
            <person name="Cejkova D."/>
            <person name="Polansky O."/>
            <person name="Karasova D."/>
            <person name="Kubasova T."/>
            <person name="Cizek A."/>
            <person name="Rychlik I."/>
        </authorList>
    </citation>
    <scope>NUCLEOTIDE SEQUENCE</scope>
    <source>
        <strain evidence="11">An199</strain>
    </source>
</reference>
<dbReference type="Proteomes" id="UP000501982">
    <property type="component" value="Chromosome"/>
</dbReference>